<accession>A0A9D4UNK5</accession>
<protein>
    <submittedName>
        <fullName evidence="1">Uncharacterized protein</fullName>
    </submittedName>
</protein>
<evidence type="ECO:0000313" key="1">
    <source>
        <dbReference type="EMBL" id="KAI5070548.1"/>
    </source>
</evidence>
<evidence type="ECO:0000313" key="2">
    <source>
        <dbReference type="Proteomes" id="UP000886520"/>
    </source>
</evidence>
<sequence>MRFWLGEPTMWLFLRVWWKIKSPRNRSESRLASLKAKHMAASKLKLGGSRMATLQSEFLQEFCL</sequence>
<gene>
    <name evidence="1" type="ORF">GOP47_0014891</name>
</gene>
<proteinExistence type="predicted"/>
<dbReference type="Proteomes" id="UP000886520">
    <property type="component" value="Chromosome 14"/>
</dbReference>
<reference evidence="1" key="1">
    <citation type="submission" date="2021-01" db="EMBL/GenBank/DDBJ databases">
        <title>Adiantum capillus-veneris genome.</title>
        <authorList>
            <person name="Fang Y."/>
            <person name="Liao Q."/>
        </authorList>
    </citation>
    <scope>NUCLEOTIDE SEQUENCE</scope>
    <source>
        <strain evidence="1">H3</strain>
        <tissue evidence="1">Leaf</tissue>
    </source>
</reference>
<organism evidence="1 2">
    <name type="scientific">Adiantum capillus-veneris</name>
    <name type="common">Maidenhair fern</name>
    <dbReference type="NCBI Taxonomy" id="13818"/>
    <lineage>
        <taxon>Eukaryota</taxon>
        <taxon>Viridiplantae</taxon>
        <taxon>Streptophyta</taxon>
        <taxon>Embryophyta</taxon>
        <taxon>Tracheophyta</taxon>
        <taxon>Polypodiopsida</taxon>
        <taxon>Polypodiidae</taxon>
        <taxon>Polypodiales</taxon>
        <taxon>Pteridineae</taxon>
        <taxon>Pteridaceae</taxon>
        <taxon>Vittarioideae</taxon>
        <taxon>Adiantum</taxon>
    </lineage>
</organism>
<comment type="caution">
    <text evidence="1">The sequence shown here is derived from an EMBL/GenBank/DDBJ whole genome shotgun (WGS) entry which is preliminary data.</text>
</comment>
<dbReference type="EMBL" id="JABFUD020000014">
    <property type="protein sequence ID" value="KAI5070548.1"/>
    <property type="molecule type" value="Genomic_DNA"/>
</dbReference>
<name>A0A9D4UNK5_ADICA</name>
<dbReference type="AlphaFoldDB" id="A0A9D4UNK5"/>
<keyword evidence="2" id="KW-1185">Reference proteome</keyword>